<keyword evidence="3" id="KW-1185">Reference proteome</keyword>
<dbReference type="Proteomes" id="UP000001876">
    <property type="component" value="Unassembled WGS sequence"/>
</dbReference>
<evidence type="ECO:0000313" key="2">
    <source>
        <dbReference type="EMBL" id="EEH59652.1"/>
    </source>
</evidence>
<dbReference type="eggNOG" id="ENOG502SU3G">
    <property type="taxonomic scope" value="Eukaryota"/>
</dbReference>
<sequence>MSTLAPHPPGFQRSVRACRAVAGAVLVATFARLEKVDAAIASFWSRARDTAFVRWDSFEPALVLTTFTLCLLTYWALDECASCPLRAYRLQPIPVAARRERDRDRDRARKTKTRREGDREGEGEGEGGETHEARSREIWTPDFRTRDGFQEFALYLVPLLVFDWLYPRRALPVAPPSTCRLALDVVASLAVYDALFSATHRAMHRHPAVFRRVHAKDFTVWFRSRHTSTPFDSTPDAFRLRPASTPPTPTHAKHHANADVRARDVFRLSAAEEVVDVACSVIAVNITRAHPLSRAVYNVVIVALLCAIHSGYDLPWDLCNLIPGNVFIGSREHVWHHETGRGRYAKFFAVFG</sequence>
<dbReference type="InterPro" id="IPR050307">
    <property type="entry name" value="Sterol_Desaturase_Related"/>
</dbReference>
<dbReference type="AlphaFoldDB" id="C1MJV3"/>
<evidence type="ECO:0000313" key="3">
    <source>
        <dbReference type="Proteomes" id="UP000001876"/>
    </source>
</evidence>
<dbReference type="RefSeq" id="XP_003056276.1">
    <property type="nucleotide sequence ID" value="XM_003056230.1"/>
</dbReference>
<dbReference type="STRING" id="564608.C1MJV3"/>
<dbReference type="GeneID" id="9681288"/>
<protein>
    <submittedName>
        <fullName evidence="2">Predicted protein</fullName>
    </submittedName>
</protein>
<feature type="compositionally biased region" description="Basic and acidic residues" evidence="1">
    <location>
        <begin position="114"/>
        <end position="136"/>
    </location>
</feature>
<accession>C1MJV3</accession>
<dbReference type="KEGG" id="mpp:MICPUCDRAFT_38379"/>
<dbReference type="OMA" id="WEFTWHI"/>
<gene>
    <name evidence="2" type="ORF">MICPUCDRAFT_38379</name>
</gene>
<organism evidence="3">
    <name type="scientific">Micromonas pusilla (strain CCMP1545)</name>
    <name type="common">Picoplanktonic green alga</name>
    <dbReference type="NCBI Taxonomy" id="564608"/>
    <lineage>
        <taxon>Eukaryota</taxon>
        <taxon>Viridiplantae</taxon>
        <taxon>Chlorophyta</taxon>
        <taxon>Mamiellophyceae</taxon>
        <taxon>Mamiellales</taxon>
        <taxon>Mamiellaceae</taxon>
        <taxon>Micromonas</taxon>
    </lineage>
</organism>
<reference evidence="2 3" key="1">
    <citation type="journal article" date="2009" name="Science">
        <title>Green evolution and dynamic adaptations revealed by genomes of the marine picoeukaryotes Micromonas.</title>
        <authorList>
            <person name="Worden A.Z."/>
            <person name="Lee J.H."/>
            <person name="Mock T."/>
            <person name="Rouze P."/>
            <person name="Simmons M.P."/>
            <person name="Aerts A.L."/>
            <person name="Allen A.E."/>
            <person name="Cuvelier M.L."/>
            <person name="Derelle E."/>
            <person name="Everett M.V."/>
            <person name="Foulon E."/>
            <person name="Grimwood J."/>
            <person name="Gundlach H."/>
            <person name="Henrissat B."/>
            <person name="Napoli C."/>
            <person name="McDonald S.M."/>
            <person name="Parker M.S."/>
            <person name="Rombauts S."/>
            <person name="Salamov A."/>
            <person name="Von Dassow P."/>
            <person name="Badger J.H."/>
            <person name="Coutinho P.M."/>
            <person name="Demir E."/>
            <person name="Dubchak I."/>
            <person name="Gentemann C."/>
            <person name="Eikrem W."/>
            <person name="Gready J.E."/>
            <person name="John U."/>
            <person name="Lanier W."/>
            <person name="Lindquist E.A."/>
            <person name="Lucas S."/>
            <person name="Mayer K.F."/>
            <person name="Moreau H."/>
            <person name="Not F."/>
            <person name="Otillar R."/>
            <person name="Panaud O."/>
            <person name="Pangilinan J."/>
            <person name="Paulsen I."/>
            <person name="Piegu B."/>
            <person name="Poliakov A."/>
            <person name="Robbens S."/>
            <person name="Schmutz J."/>
            <person name="Toulza E."/>
            <person name="Wyss T."/>
            <person name="Zelensky A."/>
            <person name="Zhou K."/>
            <person name="Armbrust E.V."/>
            <person name="Bhattacharya D."/>
            <person name="Goodenough U.W."/>
            <person name="Van de Peer Y."/>
            <person name="Grigoriev I.V."/>
        </authorList>
    </citation>
    <scope>NUCLEOTIDE SEQUENCE [LARGE SCALE GENOMIC DNA]</scope>
    <source>
        <strain evidence="2 3">CCMP1545</strain>
    </source>
</reference>
<name>C1MJV3_MICPC</name>
<evidence type="ECO:0000256" key="1">
    <source>
        <dbReference type="SAM" id="MobiDB-lite"/>
    </source>
</evidence>
<feature type="region of interest" description="Disordered" evidence="1">
    <location>
        <begin position="99"/>
        <end position="136"/>
    </location>
</feature>
<dbReference type="PANTHER" id="PTHR11863">
    <property type="entry name" value="STEROL DESATURASE"/>
    <property type="match status" value="1"/>
</dbReference>
<proteinExistence type="predicted"/>
<dbReference type="EMBL" id="GG663736">
    <property type="protein sequence ID" value="EEH59652.1"/>
    <property type="molecule type" value="Genomic_DNA"/>
</dbReference>
<dbReference type="OrthoDB" id="408954at2759"/>